<evidence type="ECO:0000259" key="9">
    <source>
        <dbReference type="PROSITE" id="PS50928"/>
    </source>
</evidence>
<evidence type="ECO:0000256" key="8">
    <source>
        <dbReference type="RuleBase" id="RU363032"/>
    </source>
</evidence>
<comment type="similarity">
    <text evidence="2">Belongs to the binding-protein-dependent transport system permease family. HisMQ subfamily.</text>
</comment>
<feature type="domain" description="ABC transmembrane type-1" evidence="9">
    <location>
        <begin position="23"/>
        <end position="230"/>
    </location>
</feature>
<reference evidence="10 11" key="1">
    <citation type="submission" date="2019-10" db="EMBL/GenBank/DDBJ databases">
        <title>Whole-genome sequence of the purple nonsulfur photosynthetic bacterium Rhodocyclus tenuis.</title>
        <authorList>
            <person name="Kyndt J.A."/>
            <person name="Meyer T.E."/>
        </authorList>
    </citation>
    <scope>NUCLEOTIDE SEQUENCE [LARGE SCALE GENOMIC DNA]</scope>
    <source>
        <strain evidence="10 11">DSM 110</strain>
    </source>
</reference>
<sequence>MTVTSLFGEPLATQYVLWLVDGLDMTVRVSLAVAVASTLLGFLLALLRISGVRVVTLLVATYVALFRNTPLLVQLFFWYFGLPGLLSDDAMLWLNSPHVLSVGGVELSWPSFECLVATLGLTAYSTAFVVEEIRAGLRGVPDHQRLSAEALGMQPWPIFRYVVLPQALRIALPPLLGQYMNIVKNSSLAMAIGLVELSYASRQVESETFKTFQAFAIATLFYILVIAVIEAVGQCWAWQQRAKARAMGKTA</sequence>
<proteinExistence type="inferred from homology"/>
<dbReference type="Pfam" id="PF00528">
    <property type="entry name" value="BPD_transp_1"/>
    <property type="match status" value="1"/>
</dbReference>
<evidence type="ECO:0000313" key="10">
    <source>
        <dbReference type="EMBL" id="MQY51951.1"/>
    </source>
</evidence>
<dbReference type="Gene3D" id="1.10.3720.10">
    <property type="entry name" value="MetI-like"/>
    <property type="match status" value="1"/>
</dbReference>
<keyword evidence="3 8" id="KW-0813">Transport</keyword>
<evidence type="ECO:0000256" key="1">
    <source>
        <dbReference type="ARBA" id="ARBA00004429"/>
    </source>
</evidence>
<evidence type="ECO:0000313" key="11">
    <source>
        <dbReference type="Proteomes" id="UP000480275"/>
    </source>
</evidence>
<keyword evidence="5 8" id="KW-0812">Transmembrane</keyword>
<evidence type="ECO:0000256" key="4">
    <source>
        <dbReference type="ARBA" id="ARBA00022475"/>
    </source>
</evidence>
<dbReference type="Proteomes" id="UP000480275">
    <property type="component" value="Unassembled WGS sequence"/>
</dbReference>
<dbReference type="InterPro" id="IPR035906">
    <property type="entry name" value="MetI-like_sf"/>
</dbReference>
<dbReference type="EMBL" id="WIXJ01000006">
    <property type="protein sequence ID" value="MQY51951.1"/>
    <property type="molecule type" value="Genomic_DNA"/>
</dbReference>
<evidence type="ECO:0000256" key="7">
    <source>
        <dbReference type="ARBA" id="ARBA00023136"/>
    </source>
</evidence>
<organism evidence="10 11">
    <name type="scientific">Rhodocyclus tenuis</name>
    <name type="common">Rhodospirillum tenue</name>
    <dbReference type="NCBI Taxonomy" id="1066"/>
    <lineage>
        <taxon>Bacteria</taxon>
        <taxon>Pseudomonadati</taxon>
        <taxon>Pseudomonadota</taxon>
        <taxon>Betaproteobacteria</taxon>
        <taxon>Rhodocyclales</taxon>
        <taxon>Rhodocyclaceae</taxon>
        <taxon>Rhodocyclus</taxon>
    </lineage>
</organism>
<evidence type="ECO:0000256" key="3">
    <source>
        <dbReference type="ARBA" id="ARBA00022448"/>
    </source>
</evidence>
<comment type="caution">
    <text evidence="10">The sequence shown here is derived from an EMBL/GenBank/DDBJ whole genome shotgun (WGS) entry which is preliminary data.</text>
</comment>
<dbReference type="InterPro" id="IPR000515">
    <property type="entry name" value="MetI-like"/>
</dbReference>
<dbReference type="GO" id="GO:0022857">
    <property type="term" value="F:transmembrane transporter activity"/>
    <property type="evidence" value="ECO:0007669"/>
    <property type="project" value="InterPro"/>
</dbReference>
<dbReference type="GO" id="GO:0043190">
    <property type="term" value="C:ATP-binding cassette (ABC) transporter complex"/>
    <property type="evidence" value="ECO:0007669"/>
    <property type="project" value="InterPro"/>
</dbReference>
<dbReference type="PANTHER" id="PTHR30614:SF47">
    <property type="entry name" value="ABC TRANSPORTER PERMEASE"/>
    <property type="match status" value="1"/>
</dbReference>
<dbReference type="GO" id="GO:0006865">
    <property type="term" value="P:amino acid transport"/>
    <property type="evidence" value="ECO:0007669"/>
    <property type="project" value="TreeGrafter"/>
</dbReference>
<evidence type="ECO:0000256" key="6">
    <source>
        <dbReference type="ARBA" id="ARBA00022989"/>
    </source>
</evidence>
<feature type="transmembrane region" description="Helical" evidence="8">
    <location>
        <begin position="25"/>
        <end position="47"/>
    </location>
</feature>
<gene>
    <name evidence="10" type="ORF">GHK24_09200</name>
</gene>
<comment type="subcellular location">
    <subcellularLocation>
        <location evidence="1">Cell inner membrane</location>
        <topology evidence="1">Multi-pass membrane protein</topology>
    </subcellularLocation>
    <subcellularLocation>
        <location evidence="8">Cell membrane</location>
        <topology evidence="8">Multi-pass membrane protein</topology>
    </subcellularLocation>
</comment>
<dbReference type="InterPro" id="IPR043429">
    <property type="entry name" value="ArtM/GltK/GlnP/TcyL/YhdX-like"/>
</dbReference>
<keyword evidence="6 8" id="KW-1133">Transmembrane helix</keyword>
<feature type="transmembrane region" description="Helical" evidence="8">
    <location>
        <begin position="54"/>
        <end position="80"/>
    </location>
</feature>
<dbReference type="PROSITE" id="PS50928">
    <property type="entry name" value="ABC_TM1"/>
    <property type="match status" value="1"/>
</dbReference>
<name>A0A6L5JY30_RHOTE</name>
<dbReference type="OrthoDB" id="6534575at2"/>
<dbReference type="CDD" id="cd06261">
    <property type="entry name" value="TM_PBP2"/>
    <property type="match status" value="1"/>
</dbReference>
<keyword evidence="7 8" id="KW-0472">Membrane</keyword>
<evidence type="ECO:0000256" key="2">
    <source>
        <dbReference type="ARBA" id="ARBA00010072"/>
    </source>
</evidence>
<dbReference type="AlphaFoldDB" id="A0A6L5JY30"/>
<dbReference type="SUPFAM" id="SSF161098">
    <property type="entry name" value="MetI-like"/>
    <property type="match status" value="1"/>
</dbReference>
<evidence type="ECO:0000256" key="5">
    <source>
        <dbReference type="ARBA" id="ARBA00022692"/>
    </source>
</evidence>
<protein>
    <submittedName>
        <fullName evidence="10">ABC transporter permease subunit</fullName>
    </submittedName>
</protein>
<keyword evidence="4" id="KW-1003">Cell membrane</keyword>
<feature type="transmembrane region" description="Helical" evidence="8">
    <location>
        <begin position="214"/>
        <end position="238"/>
    </location>
</feature>
<dbReference type="PANTHER" id="PTHR30614">
    <property type="entry name" value="MEMBRANE COMPONENT OF AMINO ACID ABC TRANSPORTER"/>
    <property type="match status" value="1"/>
</dbReference>
<dbReference type="InterPro" id="IPR010065">
    <property type="entry name" value="AA_ABC_transptr_permease_3TM"/>
</dbReference>
<dbReference type="NCBIfam" id="TIGR01726">
    <property type="entry name" value="HEQRo_perm_3TM"/>
    <property type="match status" value="1"/>
</dbReference>
<accession>A0A6L5JY30</accession>